<proteinExistence type="predicted"/>
<sequence length="58" mass="6527">MVEREKTAKQKASLKLAQLPDESFKFHGFINIDCVIIFDQEERIPVDDVPMSNGACSS</sequence>
<dbReference type="Proteomes" id="UP001190926">
    <property type="component" value="Unassembled WGS sequence"/>
</dbReference>
<evidence type="ECO:0000313" key="1">
    <source>
        <dbReference type="EMBL" id="KAH6831817.1"/>
    </source>
</evidence>
<dbReference type="AlphaFoldDB" id="A0AAD4JDN3"/>
<accession>A0AAD4JDN3</accession>
<comment type="caution">
    <text evidence="1">The sequence shown here is derived from an EMBL/GenBank/DDBJ whole genome shotgun (WGS) entry which is preliminary data.</text>
</comment>
<name>A0AAD4JDN3_PERFH</name>
<evidence type="ECO:0000313" key="2">
    <source>
        <dbReference type="Proteomes" id="UP001190926"/>
    </source>
</evidence>
<gene>
    <name evidence="1" type="ORF">C2S53_008310</name>
</gene>
<keyword evidence="2" id="KW-1185">Reference proteome</keyword>
<protein>
    <submittedName>
        <fullName evidence="1">Desiccation-like protein</fullName>
    </submittedName>
</protein>
<dbReference type="EMBL" id="SDAM02000081">
    <property type="protein sequence ID" value="KAH6831817.1"/>
    <property type="molecule type" value="Genomic_DNA"/>
</dbReference>
<reference evidence="1 2" key="1">
    <citation type="journal article" date="2021" name="Nat. Commun.">
        <title>Incipient diploidization of the medicinal plant Perilla within 10,000 years.</title>
        <authorList>
            <person name="Zhang Y."/>
            <person name="Shen Q."/>
            <person name="Leng L."/>
            <person name="Zhang D."/>
            <person name="Chen S."/>
            <person name="Shi Y."/>
            <person name="Ning Z."/>
            <person name="Chen S."/>
        </authorList>
    </citation>
    <scope>NUCLEOTIDE SEQUENCE [LARGE SCALE GENOMIC DNA]</scope>
    <source>
        <strain evidence="2">cv. PC099</strain>
    </source>
</reference>
<organism evidence="1 2">
    <name type="scientific">Perilla frutescens var. hirtella</name>
    <name type="common">Perilla citriodora</name>
    <name type="synonym">Perilla setoyensis</name>
    <dbReference type="NCBI Taxonomy" id="608512"/>
    <lineage>
        <taxon>Eukaryota</taxon>
        <taxon>Viridiplantae</taxon>
        <taxon>Streptophyta</taxon>
        <taxon>Embryophyta</taxon>
        <taxon>Tracheophyta</taxon>
        <taxon>Spermatophyta</taxon>
        <taxon>Magnoliopsida</taxon>
        <taxon>eudicotyledons</taxon>
        <taxon>Gunneridae</taxon>
        <taxon>Pentapetalae</taxon>
        <taxon>asterids</taxon>
        <taxon>lamiids</taxon>
        <taxon>Lamiales</taxon>
        <taxon>Lamiaceae</taxon>
        <taxon>Nepetoideae</taxon>
        <taxon>Elsholtzieae</taxon>
        <taxon>Perilla</taxon>
    </lineage>
</organism>